<dbReference type="AlphaFoldDB" id="A0AA39N9W9"/>
<feature type="region of interest" description="Disordered" evidence="1">
    <location>
        <begin position="163"/>
        <end position="238"/>
    </location>
</feature>
<protein>
    <submittedName>
        <fullName evidence="2">Uncharacterized protein</fullName>
    </submittedName>
</protein>
<proteinExistence type="predicted"/>
<dbReference type="RefSeq" id="XP_060333441.1">
    <property type="nucleotide sequence ID" value="XM_060472431.1"/>
</dbReference>
<keyword evidence="3" id="KW-1185">Reference proteome</keyword>
<feature type="region of interest" description="Disordered" evidence="1">
    <location>
        <begin position="1"/>
        <end position="94"/>
    </location>
</feature>
<evidence type="ECO:0000313" key="2">
    <source>
        <dbReference type="EMBL" id="KAK0461703.1"/>
    </source>
</evidence>
<accession>A0AA39N9W9</accession>
<reference evidence="2" key="1">
    <citation type="submission" date="2023-06" db="EMBL/GenBank/DDBJ databases">
        <authorList>
            <consortium name="Lawrence Berkeley National Laboratory"/>
            <person name="Ahrendt S."/>
            <person name="Sahu N."/>
            <person name="Indic B."/>
            <person name="Wong-Bajracharya J."/>
            <person name="Merenyi Z."/>
            <person name="Ke H.-M."/>
            <person name="Monk M."/>
            <person name="Kocsube S."/>
            <person name="Drula E."/>
            <person name="Lipzen A."/>
            <person name="Balint B."/>
            <person name="Henrissat B."/>
            <person name="Andreopoulos B."/>
            <person name="Martin F.M."/>
            <person name="Harder C.B."/>
            <person name="Rigling D."/>
            <person name="Ford K.L."/>
            <person name="Foster G.D."/>
            <person name="Pangilinan J."/>
            <person name="Papanicolaou A."/>
            <person name="Barry K."/>
            <person name="LaButti K."/>
            <person name="Viragh M."/>
            <person name="Koriabine M."/>
            <person name="Yan M."/>
            <person name="Riley R."/>
            <person name="Champramary S."/>
            <person name="Plett K.L."/>
            <person name="Tsai I.J."/>
            <person name="Slot J."/>
            <person name="Sipos G."/>
            <person name="Plett J."/>
            <person name="Nagy L.G."/>
            <person name="Grigoriev I.V."/>
        </authorList>
    </citation>
    <scope>NUCLEOTIDE SEQUENCE</scope>
    <source>
        <strain evidence="2">CCBAS 213</strain>
    </source>
</reference>
<dbReference type="Proteomes" id="UP001175211">
    <property type="component" value="Unassembled WGS sequence"/>
</dbReference>
<gene>
    <name evidence="2" type="ORF">EV420DRAFT_1526757</name>
</gene>
<dbReference type="GeneID" id="85355979"/>
<organism evidence="2 3">
    <name type="scientific">Armillaria tabescens</name>
    <name type="common">Ringless honey mushroom</name>
    <name type="synonym">Agaricus tabescens</name>
    <dbReference type="NCBI Taxonomy" id="1929756"/>
    <lineage>
        <taxon>Eukaryota</taxon>
        <taxon>Fungi</taxon>
        <taxon>Dikarya</taxon>
        <taxon>Basidiomycota</taxon>
        <taxon>Agaricomycotina</taxon>
        <taxon>Agaricomycetes</taxon>
        <taxon>Agaricomycetidae</taxon>
        <taxon>Agaricales</taxon>
        <taxon>Marasmiineae</taxon>
        <taxon>Physalacriaceae</taxon>
        <taxon>Desarmillaria</taxon>
    </lineage>
</organism>
<evidence type="ECO:0000256" key="1">
    <source>
        <dbReference type="SAM" id="MobiDB-lite"/>
    </source>
</evidence>
<comment type="caution">
    <text evidence="2">The sequence shown here is derived from an EMBL/GenBank/DDBJ whole genome shotgun (WGS) entry which is preliminary data.</text>
</comment>
<feature type="compositionally biased region" description="Polar residues" evidence="1">
    <location>
        <begin position="7"/>
        <end position="30"/>
    </location>
</feature>
<evidence type="ECO:0000313" key="3">
    <source>
        <dbReference type="Proteomes" id="UP001175211"/>
    </source>
</evidence>
<dbReference type="EMBL" id="JAUEPS010000010">
    <property type="protein sequence ID" value="KAK0461703.1"/>
    <property type="molecule type" value="Genomic_DNA"/>
</dbReference>
<name>A0AA39N9W9_ARMTA</name>
<sequence length="357" mass="37984">MAPVLRSTKSPTKPASSGGNTPATTPNSTPRKAPQCAQCGRPRAGHPRQGCPYAAAATKDDGPTGEETNITDALGSMKIETSPIRHDDPDTTDTWELEDTKSAVRQRRRRESAQRATIVPSESIASISTSSSEILNLLLHDIDAEDEDDGFGKTVVRWQDALSTPKAKPRKSRTKDKTMPCTFPGTAPSVASATPHSAVPEPQPTSKPAKDEEPIIDLSATVDVPPSSTPSAKPLTRSMSSLQRSSFIDSLNSRYKQTTAYLLPKSDITEIEAAALKHGLHTRRVTSVESENEEQVLVVGQDPADTQKFYATIEGQAKLLVNDAEAKAANRRSSGLKTVAGAAVVGAVATFTGLAFS</sequence>